<dbReference type="AlphaFoldDB" id="A0ABD3VAM3"/>
<organism evidence="1 2">
    <name type="scientific">Sinanodonta woodiana</name>
    <name type="common">Chinese pond mussel</name>
    <name type="synonym">Anodonta woodiana</name>
    <dbReference type="NCBI Taxonomy" id="1069815"/>
    <lineage>
        <taxon>Eukaryota</taxon>
        <taxon>Metazoa</taxon>
        <taxon>Spiralia</taxon>
        <taxon>Lophotrochozoa</taxon>
        <taxon>Mollusca</taxon>
        <taxon>Bivalvia</taxon>
        <taxon>Autobranchia</taxon>
        <taxon>Heteroconchia</taxon>
        <taxon>Palaeoheterodonta</taxon>
        <taxon>Unionida</taxon>
        <taxon>Unionoidea</taxon>
        <taxon>Unionidae</taxon>
        <taxon>Unioninae</taxon>
        <taxon>Sinanodonta</taxon>
    </lineage>
</organism>
<evidence type="ECO:0000313" key="2">
    <source>
        <dbReference type="Proteomes" id="UP001634394"/>
    </source>
</evidence>
<protein>
    <submittedName>
        <fullName evidence="1">Uncharacterized protein</fullName>
    </submittedName>
</protein>
<proteinExistence type="predicted"/>
<comment type="caution">
    <text evidence="1">The sequence shown here is derived from an EMBL/GenBank/DDBJ whole genome shotgun (WGS) entry which is preliminary data.</text>
</comment>
<dbReference type="EMBL" id="JBJQND010000013">
    <property type="protein sequence ID" value="KAL3857590.1"/>
    <property type="molecule type" value="Genomic_DNA"/>
</dbReference>
<gene>
    <name evidence="1" type="ORF">ACJMK2_012239</name>
</gene>
<sequence length="192" mass="21524">TNTNGEVTPPWITLLGCFDVETGSQTIPLPNNSVATCFKECTTSTFVGIQTNTCICSTAYTTIAMVHHAEYRLYSKCNGQDNAYMSLYTKVPVSSLPNTINQNADYGYVYVNISSSSSYEFHASNDSQEKHNCICYETSKQCQFGIGNLYNWESTYAMSLCNLVSFYDFDSCLKQTPIETGQFWIGMYRESP</sequence>
<reference evidence="1 2" key="1">
    <citation type="submission" date="2024-11" db="EMBL/GenBank/DDBJ databases">
        <title>Chromosome-level genome assembly of the freshwater bivalve Anodonta woodiana.</title>
        <authorList>
            <person name="Chen X."/>
        </authorList>
    </citation>
    <scope>NUCLEOTIDE SEQUENCE [LARGE SCALE GENOMIC DNA]</scope>
    <source>
        <strain evidence="1">MN2024</strain>
        <tissue evidence="1">Gills</tissue>
    </source>
</reference>
<accession>A0ABD3VAM3</accession>
<keyword evidence="2" id="KW-1185">Reference proteome</keyword>
<feature type="non-terminal residue" evidence="1">
    <location>
        <position position="1"/>
    </location>
</feature>
<evidence type="ECO:0000313" key="1">
    <source>
        <dbReference type="EMBL" id="KAL3857590.1"/>
    </source>
</evidence>
<dbReference type="Proteomes" id="UP001634394">
    <property type="component" value="Unassembled WGS sequence"/>
</dbReference>
<feature type="non-terminal residue" evidence="1">
    <location>
        <position position="192"/>
    </location>
</feature>
<name>A0ABD3VAM3_SINWO</name>